<organism evidence="7 8">
    <name type="scientific">Georgfuchsia toluolica</name>
    <dbReference type="NCBI Taxonomy" id="424218"/>
    <lineage>
        <taxon>Bacteria</taxon>
        <taxon>Pseudomonadati</taxon>
        <taxon>Pseudomonadota</taxon>
        <taxon>Betaproteobacteria</taxon>
        <taxon>Nitrosomonadales</taxon>
        <taxon>Sterolibacteriaceae</taxon>
        <taxon>Georgfuchsia</taxon>
    </lineage>
</organism>
<evidence type="ECO:0000313" key="7">
    <source>
        <dbReference type="EMBL" id="CAG4884895.1"/>
    </source>
</evidence>
<keyword evidence="8" id="KW-1185">Reference proteome</keyword>
<dbReference type="Pfam" id="PF14743">
    <property type="entry name" value="DNA_ligase_OB_2"/>
    <property type="match status" value="1"/>
</dbReference>
<keyword evidence="5" id="KW-0732">Signal</keyword>
<sequence length="281" mass="30659">MMLLKGIAACLLLWTGAVLAGSVSAPALTLANVYVEGAGPAGYYVSEKLDGVRGYWDGKRLLTRGGTVIAAPPWFTAGWPEHALDGELWAGRGRFAETVSTLRSQTPDAAAWRRIRYMLFDLPDHPGPFRERIAALPEVVAHIGQLWVQMIPQAPATTAAALKTQLIQVEKLGGEGLVLHRAAASYQAGRSDDLLKVKPYLDAEARVISHVPGRGKYKGVLGALLVETESGRRFKLGTGFTDADRRQPPPLGAWVTYRYRDLTATGLPRFASYLRVRLDRN</sequence>
<feature type="signal peptide" evidence="5">
    <location>
        <begin position="1"/>
        <end position="20"/>
    </location>
</feature>
<protein>
    <submittedName>
        <fullName evidence="7">DNA ligase</fullName>
        <ecNumber evidence="7">6.5.1.1</ecNumber>
    </submittedName>
</protein>
<keyword evidence="4" id="KW-0234">DNA repair</keyword>
<proteinExistence type="predicted"/>
<evidence type="ECO:0000256" key="3">
    <source>
        <dbReference type="ARBA" id="ARBA00022763"/>
    </source>
</evidence>
<dbReference type="GO" id="GO:0003910">
    <property type="term" value="F:DNA ligase (ATP) activity"/>
    <property type="evidence" value="ECO:0007669"/>
    <property type="project" value="UniProtKB-EC"/>
</dbReference>
<dbReference type="CDD" id="cd08041">
    <property type="entry name" value="OBF_kDNA_ligase_like"/>
    <property type="match status" value="1"/>
</dbReference>
<dbReference type="AlphaFoldDB" id="A0A916J7I4"/>
<dbReference type="Gene3D" id="3.30.470.30">
    <property type="entry name" value="DNA ligase/mRNA capping enzyme"/>
    <property type="match status" value="1"/>
</dbReference>
<feature type="chain" id="PRO_5037803896" evidence="5">
    <location>
        <begin position="21"/>
        <end position="281"/>
    </location>
</feature>
<dbReference type="InterPro" id="IPR029319">
    <property type="entry name" value="DNA_ligase_OB"/>
</dbReference>
<dbReference type="RefSeq" id="WP_246590988.1">
    <property type="nucleotide sequence ID" value="NZ_CAJQUM010000001.1"/>
</dbReference>
<dbReference type="GO" id="GO:0006260">
    <property type="term" value="P:DNA replication"/>
    <property type="evidence" value="ECO:0007669"/>
    <property type="project" value="UniProtKB-KW"/>
</dbReference>
<evidence type="ECO:0000256" key="1">
    <source>
        <dbReference type="ARBA" id="ARBA00022598"/>
    </source>
</evidence>
<comment type="caution">
    <text evidence="7">The sequence shown here is derived from an EMBL/GenBank/DDBJ whole genome shotgun (WGS) entry which is preliminary data.</text>
</comment>
<dbReference type="EMBL" id="CAJQUM010000001">
    <property type="protein sequence ID" value="CAG4884895.1"/>
    <property type="molecule type" value="Genomic_DNA"/>
</dbReference>
<dbReference type="InterPro" id="IPR012340">
    <property type="entry name" value="NA-bd_OB-fold"/>
</dbReference>
<evidence type="ECO:0000256" key="4">
    <source>
        <dbReference type="ARBA" id="ARBA00023204"/>
    </source>
</evidence>
<dbReference type="SUPFAM" id="SSF56091">
    <property type="entry name" value="DNA ligase/mRNA capping enzyme, catalytic domain"/>
    <property type="match status" value="1"/>
</dbReference>
<dbReference type="PANTHER" id="PTHR47810">
    <property type="entry name" value="DNA LIGASE"/>
    <property type="match status" value="1"/>
</dbReference>
<name>A0A916J7I4_9PROT</name>
<dbReference type="CDD" id="cd07896">
    <property type="entry name" value="Adenylation_kDNA_ligase_like"/>
    <property type="match status" value="1"/>
</dbReference>
<dbReference type="SUPFAM" id="SSF50249">
    <property type="entry name" value="Nucleic acid-binding proteins"/>
    <property type="match status" value="1"/>
</dbReference>
<dbReference type="Gene3D" id="3.30.1490.70">
    <property type="match status" value="1"/>
</dbReference>
<keyword evidence="1 7" id="KW-0436">Ligase</keyword>
<dbReference type="GO" id="GO:0006281">
    <property type="term" value="P:DNA repair"/>
    <property type="evidence" value="ECO:0007669"/>
    <property type="project" value="UniProtKB-KW"/>
</dbReference>
<accession>A0A916J7I4</accession>
<gene>
    <name evidence="7" type="primary">ligA</name>
    <name evidence="7" type="ORF">GTOL_12778</name>
</gene>
<evidence type="ECO:0000313" key="8">
    <source>
        <dbReference type="Proteomes" id="UP000742786"/>
    </source>
</evidence>
<dbReference type="PANTHER" id="PTHR47810:SF1">
    <property type="entry name" value="DNA LIGASE B"/>
    <property type="match status" value="1"/>
</dbReference>
<evidence type="ECO:0000256" key="2">
    <source>
        <dbReference type="ARBA" id="ARBA00022705"/>
    </source>
</evidence>
<reference evidence="7" key="1">
    <citation type="submission" date="2021-04" db="EMBL/GenBank/DDBJ databases">
        <authorList>
            <person name="Hornung B."/>
        </authorList>
    </citation>
    <scope>NUCLEOTIDE SEQUENCE</scope>
    <source>
        <strain evidence="7">G5G6</strain>
    </source>
</reference>
<dbReference type="NCBIfam" id="NF006592">
    <property type="entry name" value="PRK09125.1"/>
    <property type="match status" value="1"/>
</dbReference>
<keyword evidence="2" id="KW-0235">DNA replication</keyword>
<keyword evidence="3" id="KW-0227">DNA damage</keyword>
<feature type="domain" description="DNA ligase OB-like" evidence="6">
    <location>
        <begin position="212"/>
        <end position="277"/>
    </location>
</feature>
<dbReference type="Gene3D" id="2.40.50.140">
    <property type="entry name" value="Nucleic acid-binding proteins"/>
    <property type="match status" value="1"/>
</dbReference>
<dbReference type="Proteomes" id="UP000742786">
    <property type="component" value="Unassembled WGS sequence"/>
</dbReference>
<evidence type="ECO:0000256" key="5">
    <source>
        <dbReference type="SAM" id="SignalP"/>
    </source>
</evidence>
<dbReference type="InterPro" id="IPR050326">
    <property type="entry name" value="NAD_dep_DNA_ligaseB"/>
</dbReference>
<evidence type="ECO:0000259" key="6">
    <source>
        <dbReference type="Pfam" id="PF14743"/>
    </source>
</evidence>
<dbReference type="EC" id="6.5.1.1" evidence="7"/>